<name>B6XD93_9GAMM</name>
<dbReference type="RefSeq" id="WP_006658268.1">
    <property type="nucleotide sequence ID" value="NZ_ABXW01000019.1"/>
</dbReference>
<evidence type="ECO:0000256" key="1">
    <source>
        <dbReference type="SAM" id="MobiDB-lite"/>
    </source>
</evidence>
<dbReference type="Proteomes" id="UP000003729">
    <property type="component" value="Unassembled WGS sequence"/>
</dbReference>
<organism evidence="3 4">
    <name type="scientific">Providencia alcalifaciens DSM 30120</name>
    <dbReference type="NCBI Taxonomy" id="520999"/>
    <lineage>
        <taxon>Bacteria</taxon>
        <taxon>Pseudomonadati</taxon>
        <taxon>Pseudomonadota</taxon>
        <taxon>Gammaproteobacteria</taxon>
        <taxon>Enterobacterales</taxon>
        <taxon>Morganellaceae</taxon>
        <taxon>Providencia</taxon>
    </lineage>
</organism>
<feature type="region of interest" description="Disordered" evidence="1">
    <location>
        <begin position="14"/>
        <end position="48"/>
    </location>
</feature>
<gene>
    <name evidence="3" type="ORF">PROVALCAL_01315</name>
</gene>
<dbReference type="Pfam" id="PF13240">
    <property type="entry name" value="Zn_Ribbon_1"/>
    <property type="match status" value="1"/>
</dbReference>
<protein>
    <recommendedName>
        <fullName evidence="2">Zinc-ribbon domain-containing protein</fullName>
    </recommendedName>
</protein>
<comment type="caution">
    <text evidence="3">The sequence shown here is derived from an EMBL/GenBank/DDBJ whole genome shotgun (WGS) entry which is preliminary data.</text>
</comment>
<feature type="domain" description="Zinc-ribbon" evidence="2">
    <location>
        <begin position="70"/>
        <end position="90"/>
    </location>
</feature>
<reference evidence="3 4" key="1">
    <citation type="submission" date="2008-10" db="EMBL/GenBank/DDBJ databases">
        <title>Draft genome sequence of Providencia alcalifaciens (DSM 30120).</title>
        <authorList>
            <person name="Sudarsanam P."/>
            <person name="Ley R."/>
            <person name="Guruge J."/>
            <person name="Turnbaugh P.J."/>
            <person name="Mahowald M."/>
            <person name="Liep D."/>
            <person name="Gordon J."/>
        </authorList>
    </citation>
    <scope>NUCLEOTIDE SEQUENCE [LARGE SCALE GENOMIC DNA]</scope>
    <source>
        <strain evidence="3 4">DSM 30120</strain>
    </source>
</reference>
<reference evidence="3 4" key="2">
    <citation type="submission" date="2008-10" db="EMBL/GenBank/DDBJ databases">
        <authorList>
            <person name="Fulton L."/>
            <person name="Clifton S."/>
            <person name="Fulton B."/>
            <person name="Xu J."/>
            <person name="Minx P."/>
            <person name="Pepin K.H."/>
            <person name="Johnson M."/>
            <person name="Bhonagiri V."/>
            <person name="Nash W.E."/>
            <person name="Mardis E.R."/>
            <person name="Wilson R.K."/>
        </authorList>
    </citation>
    <scope>NUCLEOTIDE SEQUENCE [LARGE SCALE GENOMIC DNA]</scope>
    <source>
        <strain evidence="3 4">DSM 30120</strain>
    </source>
</reference>
<evidence type="ECO:0000313" key="3">
    <source>
        <dbReference type="EMBL" id="EEB46591.1"/>
    </source>
</evidence>
<proteinExistence type="predicted"/>
<dbReference type="EMBL" id="ABXW01000019">
    <property type="protein sequence ID" value="EEB46591.1"/>
    <property type="molecule type" value="Genomic_DNA"/>
</dbReference>
<evidence type="ECO:0000259" key="2">
    <source>
        <dbReference type="Pfam" id="PF13240"/>
    </source>
</evidence>
<dbReference type="GeneID" id="57291354"/>
<dbReference type="InterPro" id="IPR026870">
    <property type="entry name" value="Zinc_ribbon_dom"/>
</dbReference>
<accession>B6XD93</accession>
<dbReference type="AlphaFoldDB" id="B6XD93"/>
<sequence>MSIFSWLFNLSKHRGGAKHGGQYQNNSRHGSDSKHNNGDKHNYQDKHGYGAKLGEGYQYGDRQNAEGIICPQCRSIVSLNAKFCSECGTAT</sequence>
<feature type="compositionally biased region" description="Basic and acidic residues" evidence="1">
    <location>
        <begin position="29"/>
        <end position="48"/>
    </location>
</feature>
<evidence type="ECO:0000313" key="4">
    <source>
        <dbReference type="Proteomes" id="UP000003729"/>
    </source>
</evidence>